<keyword evidence="2" id="KW-0732">Signal</keyword>
<feature type="signal peptide" evidence="2">
    <location>
        <begin position="1"/>
        <end position="19"/>
    </location>
</feature>
<name>A0A0M3QWE8_DROBS</name>
<dbReference type="OMA" id="GAHKFPS"/>
<feature type="region of interest" description="Disordered" evidence="1">
    <location>
        <begin position="486"/>
        <end position="558"/>
    </location>
</feature>
<dbReference type="PANTHER" id="PTHR22949">
    <property type="entry name" value="WHITE COLLAR 2 PROTEIN WC2"/>
    <property type="match status" value="1"/>
</dbReference>
<feature type="region of interest" description="Disordered" evidence="1">
    <location>
        <begin position="321"/>
        <end position="347"/>
    </location>
</feature>
<sequence>MCKLLCICVCLLLCAVAWAEQRNLTTQLSSNQSELLPTAEQLTRARRHPPYVYRVPGKRNKQRRRHKQPKIKYGPPNYTPGPSISYGKPTHYPTHIEEPSYSLDDFQHLKFEPDFKLPPSSYEAQSMDLNFYGHADDADAYGASKFPSLDFSYSAPETPPLSSFEHTPHQKYGVPPPPSYESPAAYVEQHYVPPPATHYAAPPPSKQYGPPAAAPHYEAPPPKQYGPPAAAPPQQYGAPTVHAHPSSYEPPPAAAPDSYSIYEQKIPNVGYHQNFAEPPSAAPPHQPSFEIAYAPPAYEISTSYQSNPHKHAQSYKPPIEYAEPAAPAPNSYAAPPKSYAPPTDSYAPPIDNYAPPAGPPSNSYAPSAAYPLDNYAPPAEELPINANPKFPSFDFPKSSYEVPIYDPIPFEASNKEELESYPPILSDSSNELPTDTHVASSTTKRRKRKRRPAIAQVSKKHTLDVPELQQAYDADSHVHARDTDLDTAAHGSQRHYISRSTTTTTTTTAAPWSPMRMRSTTPTEHFVPTIVTSTPPSRQHSRTRGSNRYRSSTTEPAATVVTIEKSRSQSYYDGTLAPPSYQQTRRGTRPTRASFARGAGATLALQHATVRSATTSKRTTKGIIDTTLFKSPQSDRELERLRQSLPKNHKLF</sequence>
<feature type="compositionally biased region" description="Polar residues" evidence="1">
    <location>
        <begin position="426"/>
        <end position="442"/>
    </location>
</feature>
<feature type="region of interest" description="Disordered" evidence="1">
    <location>
        <begin position="47"/>
        <end position="82"/>
    </location>
</feature>
<feature type="compositionally biased region" description="Basic residues" evidence="1">
    <location>
        <begin position="56"/>
        <end position="70"/>
    </location>
</feature>
<feature type="chain" id="PRO_5005788033" evidence="2">
    <location>
        <begin position="20"/>
        <end position="652"/>
    </location>
</feature>
<feature type="compositionally biased region" description="Pro residues" evidence="1">
    <location>
        <begin position="218"/>
        <end position="231"/>
    </location>
</feature>
<dbReference type="AlphaFoldDB" id="A0A0M3QWE8"/>
<gene>
    <name evidence="3" type="ORF">Dbus_chr3Lg1189</name>
</gene>
<dbReference type="EMBL" id="CP012525">
    <property type="protein sequence ID" value="ALC44023.1"/>
    <property type="molecule type" value="Genomic_DNA"/>
</dbReference>
<accession>A0A0M3QWE8</accession>
<feature type="compositionally biased region" description="Low complexity" evidence="1">
    <location>
        <begin position="321"/>
        <end position="342"/>
    </location>
</feature>
<dbReference type="OrthoDB" id="8122776at2759"/>
<proteinExistence type="predicted"/>
<feature type="region of interest" description="Disordered" evidence="1">
    <location>
        <begin position="157"/>
        <end position="180"/>
    </location>
</feature>
<reference evidence="3 4" key="1">
    <citation type="submission" date="2015-08" db="EMBL/GenBank/DDBJ databases">
        <title>Ancestral chromatin configuration constrains chromatin evolution on differentiating sex chromosomes in Drosophila.</title>
        <authorList>
            <person name="Zhou Q."/>
            <person name="Bachtrog D."/>
        </authorList>
    </citation>
    <scope>NUCLEOTIDE SEQUENCE [LARGE SCALE GENOMIC DNA]</scope>
    <source>
        <tissue evidence="3">Whole larvae</tissue>
    </source>
</reference>
<dbReference type="Proteomes" id="UP000494163">
    <property type="component" value="Chromosome 3L"/>
</dbReference>
<feature type="region of interest" description="Disordered" evidence="1">
    <location>
        <begin position="423"/>
        <end position="467"/>
    </location>
</feature>
<keyword evidence="4" id="KW-1185">Reference proteome</keyword>
<feature type="compositionally biased region" description="Basic residues" evidence="1">
    <location>
        <begin position="443"/>
        <end position="452"/>
    </location>
</feature>
<feature type="region of interest" description="Disordered" evidence="1">
    <location>
        <begin position="194"/>
        <end position="255"/>
    </location>
</feature>
<feature type="compositionally biased region" description="Low complexity" evidence="1">
    <location>
        <begin position="232"/>
        <end position="247"/>
    </location>
</feature>
<evidence type="ECO:0000256" key="1">
    <source>
        <dbReference type="SAM" id="MobiDB-lite"/>
    </source>
</evidence>
<evidence type="ECO:0000313" key="3">
    <source>
        <dbReference type="EMBL" id="ALC44023.1"/>
    </source>
</evidence>
<evidence type="ECO:0000313" key="4">
    <source>
        <dbReference type="Proteomes" id="UP000494163"/>
    </source>
</evidence>
<dbReference type="STRING" id="30019.A0A0M3QWE8"/>
<feature type="region of interest" description="Disordered" evidence="1">
    <location>
        <begin position="570"/>
        <end position="593"/>
    </location>
</feature>
<dbReference type="PANTHER" id="PTHR22949:SF0">
    <property type="entry name" value="RE27538P"/>
    <property type="match status" value="1"/>
</dbReference>
<evidence type="ECO:0000256" key="2">
    <source>
        <dbReference type="SAM" id="SignalP"/>
    </source>
</evidence>
<protein>
    <submittedName>
        <fullName evidence="3">CG15005</fullName>
    </submittedName>
</protein>
<feature type="compositionally biased region" description="Pro residues" evidence="1">
    <location>
        <begin position="194"/>
        <end position="205"/>
    </location>
</feature>
<organism evidence="3 4">
    <name type="scientific">Drosophila busckii</name>
    <name type="common">Fruit fly</name>
    <dbReference type="NCBI Taxonomy" id="30019"/>
    <lineage>
        <taxon>Eukaryota</taxon>
        <taxon>Metazoa</taxon>
        <taxon>Ecdysozoa</taxon>
        <taxon>Arthropoda</taxon>
        <taxon>Hexapoda</taxon>
        <taxon>Insecta</taxon>
        <taxon>Pterygota</taxon>
        <taxon>Neoptera</taxon>
        <taxon>Endopterygota</taxon>
        <taxon>Diptera</taxon>
        <taxon>Brachycera</taxon>
        <taxon>Muscomorpha</taxon>
        <taxon>Ephydroidea</taxon>
        <taxon>Drosophilidae</taxon>
        <taxon>Drosophila</taxon>
    </lineage>
</organism>